<protein>
    <submittedName>
        <fullName evidence="1">15288_t:CDS:1</fullName>
    </submittedName>
</protein>
<evidence type="ECO:0000313" key="1">
    <source>
        <dbReference type="EMBL" id="CAG8658734.1"/>
    </source>
</evidence>
<reference evidence="1" key="1">
    <citation type="submission" date="2021-06" db="EMBL/GenBank/DDBJ databases">
        <authorList>
            <person name="Kallberg Y."/>
            <person name="Tangrot J."/>
            <person name="Rosling A."/>
        </authorList>
    </citation>
    <scope>NUCLEOTIDE SEQUENCE</scope>
    <source>
        <strain evidence="1">UK204</strain>
    </source>
</reference>
<sequence length="118" mass="14022">MHVERIKRLKEYYGQDLHHIKLIYNQEVLKTEIINTVRRRAKEIVVTKYKDIQIEKRNKGKGHKVSSKKQIYRMSSKEAIQILLPMVKYPNPPIDKGIQNYLDVLAENIPSSNIWDKH</sequence>
<accession>A0A9N9E3M9</accession>
<dbReference type="EMBL" id="CAJVPQ010004815">
    <property type="protein sequence ID" value="CAG8658734.1"/>
    <property type="molecule type" value="Genomic_DNA"/>
</dbReference>
<organism evidence="1 2">
    <name type="scientific">Funneliformis caledonium</name>
    <dbReference type="NCBI Taxonomy" id="1117310"/>
    <lineage>
        <taxon>Eukaryota</taxon>
        <taxon>Fungi</taxon>
        <taxon>Fungi incertae sedis</taxon>
        <taxon>Mucoromycota</taxon>
        <taxon>Glomeromycotina</taxon>
        <taxon>Glomeromycetes</taxon>
        <taxon>Glomerales</taxon>
        <taxon>Glomeraceae</taxon>
        <taxon>Funneliformis</taxon>
    </lineage>
</organism>
<name>A0A9N9E3M9_9GLOM</name>
<dbReference type="Proteomes" id="UP000789570">
    <property type="component" value="Unassembled WGS sequence"/>
</dbReference>
<dbReference type="AlphaFoldDB" id="A0A9N9E3M9"/>
<comment type="caution">
    <text evidence="1">The sequence shown here is derived from an EMBL/GenBank/DDBJ whole genome shotgun (WGS) entry which is preliminary data.</text>
</comment>
<evidence type="ECO:0000313" key="2">
    <source>
        <dbReference type="Proteomes" id="UP000789570"/>
    </source>
</evidence>
<gene>
    <name evidence="1" type="ORF">FCALED_LOCUS11440</name>
</gene>
<dbReference type="OrthoDB" id="2443394at2759"/>
<proteinExistence type="predicted"/>
<keyword evidence="2" id="KW-1185">Reference proteome</keyword>